<dbReference type="InterPro" id="IPR051677">
    <property type="entry name" value="AfsR-DnrI-RedD_regulator"/>
</dbReference>
<evidence type="ECO:0000256" key="3">
    <source>
        <dbReference type="ARBA" id="ARBA00023125"/>
    </source>
</evidence>
<protein>
    <submittedName>
        <fullName evidence="9">DNA-binding SARP family transcriptional activator</fullName>
    </submittedName>
</protein>
<dbReference type="InterPro" id="IPR011990">
    <property type="entry name" value="TPR-like_helical_dom_sf"/>
</dbReference>
<dbReference type="PANTHER" id="PTHR35807:SF1">
    <property type="entry name" value="TRANSCRIPTIONAL REGULATOR REDD"/>
    <property type="match status" value="1"/>
</dbReference>
<keyword evidence="2" id="KW-0805">Transcription regulation</keyword>
<dbReference type="AlphaFoldDB" id="A0A562VDV7"/>
<dbReference type="RefSeq" id="WP_158645533.1">
    <property type="nucleotide sequence ID" value="NZ_BAABIJ010000001.1"/>
</dbReference>
<gene>
    <name evidence="9" type="ORF">LX16_1766</name>
</gene>
<keyword evidence="5" id="KW-0802">TPR repeat</keyword>
<organism evidence="9 10">
    <name type="scientific">Stackebrandtia albiflava</name>
    <dbReference type="NCBI Taxonomy" id="406432"/>
    <lineage>
        <taxon>Bacteria</taxon>
        <taxon>Bacillati</taxon>
        <taxon>Actinomycetota</taxon>
        <taxon>Actinomycetes</taxon>
        <taxon>Glycomycetales</taxon>
        <taxon>Glycomycetaceae</taxon>
        <taxon>Stackebrandtia</taxon>
    </lineage>
</organism>
<keyword evidence="3 9" id="KW-0238">DNA-binding</keyword>
<dbReference type="InterPro" id="IPR005158">
    <property type="entry name" value="BTAD"/>
</dbReference>
<feature type="domain" description="Bacterial transcriptional activator" evidence="8">
    <location>
        <begin position="94"/>
        <end position="238"/>
    </location>
</feature>
<dbReference type="GO" id="GO:0043531">
    <property type="term" value="F:ADP binding"/>
    <property type="evidence" value="ECO:0007669"/>
    <property type="project" value="InterPro"/>
</dbReference>
<feature type="domain" description="OmpR/PhoB-type" evidence="7">
    <location>
        <begin position="15"/>
        <end position="89"/>
    </location>
</feature>
<evidence type="ECO:0000256" key="5">
    <source>
        <dbReference type="PROSITE-ProRule" id="PRU00339"/>
    </source>
</evidence>
<comment type="caution">
    <text evidence="9">The sequence shown here is derived from an EMBL/GenBank/DDBJ whole genome shotgun (WGS) entry which is preliminary data.</text>
</comment>
<evidence type="ECO:0000259" key="8">
    <source>
        <dbReference type="SMART" id="SM01043"/>
    </source>
</evidence>
<feature type="region of interest" description="Disordered" evidence="6">
    <location>
        <begin position="240"/>
        <end position="268"/>
    </location>
</feature>
<dbReference type="EMBL" id="VLLL01000005">
    <property type="protein sequence ID" value="TWJ16045.1"/>
    <property type="molecule type" value="Genomic_DNA"/>
</dbReference>
<dbReference type="CDD" id="cd15831">
    <property type="entry name" value="BTAD"/>
    <property type="match status" value="1"/>
</dbReference>
<evidence type="ECO:0000256" key="1">
    <source>
        <dbReference type="ARBA" id="ARBA00005820"/>
    </source>
</evidence>
<name>A0A562VDV7_9ACTN</name>
<evidence type="ECO:0000313" key="10">
    <source>
        <dbReference type="Proteomes" id="UP000321617"/>
    </source>
</evidence>
<dbReference type="InterPro" id="IPR036388">
    <property type="entry name" value="WH-like_DNA-bd_sf"/>
</dbReference>
<keyword evidence="10" id="KW-1185">Reference proteome</keyword>
<dbReference type="GO" id="GO:0003677">
    <property type="term" value="F:DNA binding"/>
    <property type="evidence" value="ECO:0007669"/>
    <property type="project" value="UniProtKB-KW"/>
</dbReference>
<dbReference type="Pfam" id="PF03704">
    <property type="entry name" value="BTAD"/>
    <property type="match status" value="1"/>
</dbReference>
<evidence type="ECO:0000256" key="2">
    <source>
        <dbReference type="ARBA" id="ARBA00023015"/>
    </source>
</evidence>
<dbReference type="PANTHER" id="PTHR35807">
    <property type="entry name" value="TRANSCRIPTIONAL REGULATOR REDD-RELATED"/>
    <property type="match status" value="1"/>
</dbReference>
<dbReference type="InterPro" id="IPR027417">
    <property type="entry name" value="P-loop_NTPase"/>
</dbReference>
<reference evidence="9 10" key="1">
    <citation type="journal article" date="2013" name="Stand. Genomic Sci.">
        <title>Genomic Encyclopedia of Type Strains, Phase I: The one thousand microbial genomes (KMG-I) project.</title>
        <authorList>
            <person name="Kyrpides N.C."/>
            <person name="Woyke T."/>
            <person name="Eisen J.A."/>
            <person name="Garrity G."/>
            <person name="Lilburn T.G."/>
            <person name="Beck B.J."/>
            <person name="Whitman W.B."/>
            <person name="Hugenholtz P."/>
            <person name="Klenk H.P."/>
        </authorList>
    </citation>
    <scope>NUCLEOTIDE SEQUENCE [LARGE SCALE GENOMIC DNA]</scope>
    <source>
        <strain evidence="9 10">DSM 45044</strain>
    </source>
</reference>
<dbReference type="SMART" id="SM01043">
    <property type="entry name" value="BTAD"/>
    <property type="match status" value="1"/>
</dbReference>
<dbReference type="InterPro" id="IPR001867">
    <property type="entry name" value="OmpR/PhoB-type_DNA-bd"/>
</dbReference>
<evidence type="ECO:0000259" key="7">
    <source>
        <dbReference type="SMART" id="SM00862"/>
    </source>
</evidence>
<dbReference type="SUPFAM" id="SSF52540">
    <property type="entry name" value="P-loop containing nucleoside triphosphate hydrolases"/>
    <property type="match status" value="1"/>
</dbReference>
<dbReference type="Gene3D" id="1.10.10.10">
    <property type="entry name" value="Winged helix-like DNA-binding domain superfamily/Winged helix DNA-binding domain"/>
    <property type="match status" value="1"/>
</dbReference>
<keyword evidence="4" id="KW-0804">Transcription</keyword>
<dbReference type="SMART" id="SM00028">
    <property type="entry name" value="TPR"/>
    <property type="match status" value="5"/>
</dbReference>
<accession>A0A562VDV7</accession>
<evidence type="ECO:0000313" key="9">
    <source>
        <dbReference type="EMBL" id="TWJ16045.1"/>
    </source>
</evidence>
<evidence type="ECO:0000256" key="4">
    <source>
        <dbReference type="ARBA" id="ARBA00023163"/>
    </source>
</evidence>
<dbReference type="Proteomes" id="UP000321617">
    <property type="component" value="Unassembled WGS sequence"/>
</dbReference>
<dbReference type="SMART" id="SM00862">
    <property type="entry name" value="Trans_reg_C"/>
    <property type="match status" value="1"/>
</dbReference>
<dbReference type="Pfam" id="PF13424">
    <property type="entry name" value="TPR_12"/>
    <property type="match status" value="1"/>
</dbReference>
<proteinExistence type="inferred from homology"/>
<dbReference type="InterPro" id="IPR016032">
    <property type="entry name" value="Sig_transdc_resp-reg_C-effctor"/>
</dbReference>
<dbReference type="PROSITE" id="PS50005">
    <property type="entry name" value="TPR"/>
    <property type="match status" value="1"/>
</dbReference>
<dbReference type="GO" id="GO:0000160">
    <property type="term" value="P:phosphorelay signal transduction system"/>
    <property type="evidence" value="ECO:0007669"/>
    <property type="project" value="InterPro"/>
</dbReference>
<dbReference type="InterPro" id="IPR002182">
    <property type="entry name" value="NB-ARC"/>
</dbReference>
<dbReference type="Pfam" id="PF00931">
    <property type="entry name" value="NB-ARC"/>
    <property type="match status" value="1"/>
</dbReference>
<dbReference type="GO" id="GO:0006355">
    <property type="term" value="P:regulation of DNA-templated transcription"/>
    <property type="evidence" value="ECO:0007669"/>
    <property type="project" value="InterPro"/>
</dbReference>
<dbReference type="SUPFAM" id="SSF48452">
    <property type="entry name" value="TPR-like"/>
    <property type="match status" value="2"/>
</dbReference>
<dbReference type="PRINTS" id="PR00364">
    <property type="entry name" value="DISEASERSIST"/>
</dbReference>
<comment type="similarity">
    <text evidence="1">Belongs to the AfsR/DnrI/RedD regulatory family.</text>
</comment>
<dbReference type="Gene3D" id="1.25.40.10">
    <property type="entry name" value="Tetratricopeptide repeat domain"/>
    <property type="match status" value="3"/>
</dbReference>
<dbReference type="SUPFAM" id="SSF46894">
    <property type="entry name" value="C-terminal effector domain of the bipartite response regulators"/>
    <property type="match status" value="1"/>
</dbReference>
<dbReference type="OrthoDB" id="134712at2"/>
<feature type="repeat" description="TPR" evidence="5">
    <location>
        <begin position="841"/>
        <end position="874"/>
    </location>
</feature>
<dbReference type="Gene3D" id="3.40.50.300">
    <property type="entry name" value="P-loop containing nucleotide triphosphate hydrolases"/>
    <property type="match status" value="1"/>
</dbReference>
<dbReference type="InterPro" id="IPR019734">
    <property type="entry name" value="TPR_rpt"/>
</dbReference>
<sequence length="1023" mass="110117">MEFRILGPLDVRRDGEPVAVTGRHRPKILAMLLLGSGAQIPMYRLVEALWERPPDTAKRQVQNSVAALRRILSDAGHDPIESVGDGYRIVGADVDVDRFHDLARRGREHLASGRHGDAHADLCAALDLWRGPALADLPGSVLTTMAAHLEEQRLAVVEDRLATELALGQYGRVLGEARRLLEENPYLQRATGLLMEALCLAGRAPEALRVYEDMRIRLAEELGTDPDEALRRLHLRILRQEATPGGRDSTEPPATPGAAGGRPPVRDQLPADVHGFVGRREHLATLDTFAYAAHDTAAPPVLLAGTGGVGKTGLAVHWAHRASTRRAFPDGGLHVDLQGFGGSPVTAADALRQLLRQLGVDGQRLPNDAEEARALLRERLERGRYLILLDDAFDAAQVRPVLTPVAGCLTVITSRDRMDGLAARERARRIFLDELPQSESETLVRQLVGGAVVAAEPQAVRRMVELCARLPLALLVAAAGFQAAHPDTTLTQYIAELETDRLAALAAGGDDATAVASVLSWSTSRLSEEDARRLCLVAVHPGPRMDTAAAAALLETSEPEARRLLRAFGSVSLCAESGPGRFGMHDLLREHALTLARDLDVDLPAARRRLLRHYTERIDAASPQWIRAELAALLACLGFPADTAIGDYAVRLGKQLADLACFRESHTAYLAARQHAEPGGLTWFRAAAGLARVAPLFGDDRDHASQAIAGFRSLGALDDVIVTLRIEAENAVAVGDMARNTALNQEALELARQVGDRRAEAEVLTAMALGYSGTSEYETLIEYATLGARLAREVGDRSTEANARQYLGMAERLAGRLPEAKLHAKASLRLHEELGDLQGVAQTHGLLGEICRDAGEYRDALRHCRQAVELQRRNEDSYELAVSLVSLGRAAHAAGEHRMARDGYTETRTLCAELGNDIGVCFADIGLAELDHDAGAHGAAIARFREVLRRFADVPYPAGEALAHEGLGRALSAVGDTAAARSHLTTAAGLYRDIGQAKAAKIQALADSLSETVGTSPRPTGRA</sequence>
<evidence type="ECO:0000256" key="6">
    <source>
        <dbReference type="SAM" id="MobiDB-lite"/>
    </source>
</evidence>